<dbReference type="EMBL" id="QGKV02000297">
    <property type="protein sequence ID" value="KAF3607978.1"/>
    <property type="molecule type" value="Genomic_DNA"/>
</dbReference>
<evidence type="ECO:0000313" key="1">
    <source>
        <dbReference type="EMBL" id="KAF3607978.1"/>
    </source>
</evidence>
<name>A0ABQ7EWC6_BRACR</name>
<dbReference type="Proteomes" id="UP000266723">
    <property type="component" value="Unassembled WGS sequence"/>
</dbReference>
<reference evidence="1 2" key="1">
    <citation type="journal article" date="2020" name="BMC Genomics">
        <title>Intraspecific diversification of the crop wild relative Brassica cretica Lam. using demographic model selection.</title>
        <authorList>
            <person name="Kioukis A."/>
            <person name="Michalopoulou V.A."/>
            <person name="Briers L."/>
            <person name="Pirintsos S."/>
            <person name="Studholme D.J."/>
            <person name="Pavlidis P."/>
            <person name="Sarris P.F."/>
        </authorList>
    </citation>
    <scope>NUCLEOTIDE SEQUENCE [LARGE SCALE GENOMIC DNA]</scope>
    <source>
        <strain evidence="2">cv. PFS-1207/04</strain>
    </source>
</reference>
<keyword evidence="2" id="KW-1185">Reference proteome</keyword>
<organism evidence="1 2">
    <name type="scientific">Brassica cretica</name>
    <name type="common">Mustard</name>
    <dbReference type="NCBI Taxonomy" id="69181"/>
    <lineage>
        <taxon>Eukaryota</taxon>
        <taxon>Viridiplantae</taxon>
        <taxon>Streptophyta</taxon>
        <taxon>Embryophyta</taxon>
        <taxon>Tracheophyta</taxon>
        <taxon>Spermatophyta</taxon>
        <taxon>Magnoliopsida</taxon>
        <taxon>eudicotyledons</taxon>
        <taxon>Gunneridae</taxon>
        <taxon>Pentapetalae</taxon>
        <taxon>rosids</taxon>
        <taxon>malvids</taxon>
        <taxon>Brassicales</taxon>
        <taxon>Brassicaceae</taxon>
        <taxon>Brassiceae</taxon>
        <taxon>Brassica</taxon>
    </lineage>
</organism>
<protein>
    <submittedName>
        <fullName evidence="1">Uncharacterized protein</fullName>
    </submittedName>
</protein>
<proteinExistence type="predicted"/>
<sequence length="99" mass="11143">MCPSLRISPWNQIRTRFRTSGIMQLRFSPSIGPDRLTGPCIVSTHIHPDWNFSITRDQMAKSTVLNLAFSVLFVMLSPSVKSEVKLVEWNPNPTVASLS</sequence>
<evidence type="ECO:0000313" key="2">
    <source>
        <dbReference type="Proteomes" id="UP000266723"/>
    </source>
</evidence>
<accession>A0ABQ7EWC6</accession>
<gene>
    <name evidence="1" type="ORF">DY000_02048259</name>
</gene>
<comment type="caution">
    <text evidence="1">The sequence shown here is derived from an EMBL/GenBank/DDBJ whole genome shotgun (WGS) entry which is preliminary data.</text>
</comment>